<keyword evidence="4 10" id="KW-0547">Nucleotide-binding</keyword>
<dbReference type="GO" id="GO:0005524">
    <property type="term" value="F:ATP binding"/>
    <property type="evidence" value="ECO:0007669"/>
    <property type="project" value="UniProtKB-KW"/>
</dbReference>
<dbReference type="GO" id="GO:0016020">
    <property type="term" value="C:membrane"/>
    <property type="evidence" value="ECO:0007669"/>
    <property type="project" value="UniProtKB-SubCell"/>
</dbReference>
<dbReference type="Proteomes" id="UP000675379">
    <property type="component" value="Unassembled WGS sequence"/>
</dbReference>
<comment type="caution">
    <text evidence="13">The sequence shown here is derived from an EMBL/GenBank/DDBJ whole genome shotgun (WGS) entry which is preliminary data.</text>
</comment>
<gene>
    <name evidence="13" type="ORF">KCG48_06230</name>
</gene>
<evidence type="ECO:0000256" key="11">
    <source>
        <dbReference type="PIRSR" id="PIRSR640198-3"/>
    </source>
</evidence>
<evidence type="ECO:0000256" key="7">
    <source>
        <dbReference type="ARBA" id="ARBA00022989"/>
    </source>
</evidence>
<comment type="subcellular location">
    <subcellularLocation>
        <location evidence="1">Membrane</location>
        <topology evidence="1">Single-pass membrane protein</topology>
    </subcellularLocation>
</comment>
<keyword evidence="2" id="KW-0812">Transmembrane</keyword>
<dbReference type="InterPro" id="IPR040198">
    <property type="entry name" value="Fido_containing"/>
</dbReference>
<dbReference type="PANTHER" id="PTHR13504">
    <property type="entry name" value="FIDO DOMAIN-CONTAINING PROTEIN DDB_G0283145"/>
    <property type="match status" value="1"/>
</dbReference>
<keyword evidence="14" id="KW-1185">Reference proteome</keyword>
<feature type="binding site" evidence="10">
    <location>
        <begin position="385"/>
        <end position="392"/>
    </location>
    <ligand>
        <name>ATP</name>
        <dbReference type="ChEBI" id="CHEBI:30616"/>
    </ligand>
</feature>
<reference evidence="13" key="1">
    <citation type="submission" date="2021-04" db="EMBL/GenBank/DDBJ databases">
        <title>Proteiniclasticum sedimins sp. nov., an obligate anaerobic bacterium isolated from anaerobic sludge.</title>
        <authorList>
            <person name="Liu J."/>
        </authorList>
    </citation>
    <scope>NUCLEOTIDE SEQUENCE</scope>
    <source>
        <strain evidence="13">BAD-10</strain>
    </source>
</reference>
<evidence type="ECO:0000256" key="6">
    <source>
        <dbReference type="ARBA" id="ARBA00022840"/>
    </source>
</evidence>
<evidence type="ECO:0000256" key="10">
    <source>
        <dbReference type="PIRSR" id="PIRSR640198-2"/>
    </source>
</evidence>
<evidence type="ECO:0000256" key="8">
    <source>
        <dbReference type="ARBA" id="ARBA00023136"/>
    </source>
</evidence>
<name>A0A941HQE7_9CLOT</name>
<evidence type="ECO:0000313" key="14">
    <source>
        <dbReference type="Proteomes" id="UP000675379"/>
    </source>
</evidence>
<keyword evidence="5" id="KW-0802">TPR repeat</keyword>
<evidence type="ECO:0000256" key="4">
    <source>
        <dbReference type="ARBA" id="ARBA00022741"/>
    </source>
</evidence>
<evidence type="ECO:0000259" key="12">
    <source>
        <dbReference type="PROSITE" id="PS51459"/>
    </source>
</evidence>
<evidence type="ECO:0000313" key="13">
    <source>
        <dbReference type="EMBL" id="MBR0575935.1"/>
    </source>
</evidence>
<organism evidence="13 14">
    <name type="scientific">Proteiniclasticum sediminis</name>
    <dbReference type="NCBI Taxonomy" id="2804028"/>
    <lineage>
        <taxon>Bacteria</taxon>
        <taxon>Bacillati</taxon>
        <taxon>Bacillota</taxon>
        <taxon>Clostridia</taxon>
        <taxon>Eubacteriales</taxon>
        <taxon>Clostridiaceae</taxon>
        <taxon>Proteiniclasticum</taxon>
    </lineage>
</organism>
<dbReference type="Gene3D" id="1.10.10.2910">
    <property type="match status" value="1"/>
</dbReference>
<dbReference type="RefSeq" id="WP_211800630.1">
    <property type="nucleotide sequence ID" value="NZ_JAGSCS010000006.1"/>
</dbReference>
<dbReference type="InterPro" id="IPR036597">
    <property type="entry name" value="Fido-like_dom_sf"/>
</dbReference>
<dbReference type="Pfam" id="PF02661">
    <property type="entry name" value="Fic"/>
    <property type="match status" value="1"/>
</dbReference>
<dbReference type="AlphaFoldDB" id="A0A941HQE7"/>
<dbReference type="SUPFAM" id="SSF140931">
    <property type="entry name" value="Fic-like"/>
    <property type="match status" value="1"/>
</dbReference>
<evidence type="ECO:0000256" key="3">
    <source>
        <dbReference type="ARBA" id="ARBA00022737"/>
    </source>
</evidence>
<accession>A0A941HQE7</accession>
<evidence type="ECO:0000256" key="5">
    <source>
        <dbReference type="ARBA" id="ARBA00022803"/>
    </source>
</evidence>
<evidence type="ECO:0000256" key="9">
    <source>
        <dbReference type="PIRSR" id="PIRSR640198-1"/>
    </source>
</evidence>
<dbReference type="PANTHER" id="PTHR13504:SF34">
    <property type="entry name" value="PROTEIN ADENYLYLTRANSFERASE FICD"/>
    <property type="match status" value="1"/>
</dbReference>
<keyword evidence="3" id="KW-0677">Repeat</keyword>
<dbReference type="InterPro" id="IPR010359">
    <property type="entry name" value="IrrE_HExxH"/>
</dbReference>
<dbReference type="PROSITE" id="PS51459">
    <property type="entry name" value="FIDO"/>
    <property type="match status" value="1"/>
</dbReference>
<dbReference type="Pfam" id="PF06114">
    <property type="entry name" value="Peptidase_M78"/>
    <property type="match status" value="1"/>
</dbReference>
<evidence type="ECO:0000256" key="2">
    <source>
        <dbReference type="ARBA" id="ARBA00022692"/>
    </source>
</evidence>
<dbReference type="EMBL" id="JAGSCS010000006">
    <property type="protein sequence ID" value="MBR0575935.1"/>
    <property type="molecule type" value="Genomic_DNA"/>
</dbReference>
<protein>
    <submittedName>
        <fullName evidence="13">ImmA/IrrE family metallo-endopeptidase</fullName>
    </submittedName>
</protein>
<feature type="site" description="Important for autoinhibition of adenylyltransferase activity" evidence="11">
    <location>
        <position position="240"/>
    </location>
</feature>
<evidence type="ECO:0000256" key="1">
    <source>
        <dbReference type="ARBA" id="ARBA00004167"/>
    </source>
</evidence>
<keyword evidence="8" id="KW-0472">Membrane</keyword>
<proteinExistence type="predicted"/>
<sequence length="450" mass="52189">MSEFYQKIHLIEDPEELATLFLRKISHTQELTYPLNPFQMLVDEGVQFAIRDFGKLEGVYIPAENENDIPIVGINLNRPITRQRFTAAHELCHFFRENEKQICPIGSKSAAEVFADRFAAALLMPEYELRNQVDARKVQGFVTFDDVVDIAHFFGVSFEACLFRIAFLLQAIDGNTQIKELRKRINSYKPELQRKRRGLNRVLLYEGLIDSYSYALHFVPNDFASYVFKNNYIYNDSRLEGVDIDIESAAEIITDLRLKHQGSEYCKEENEAFLSIAGHVAMYTYIFASPVPMRCSVFDTVSLHQYLYSCFPYPEYGGKFRQDNTVVVGAKFEAVDYQRIVPEMLKLEDVLKIVFEARKSEKVSTYIKEAVKLHHSLTVIHPFGDGNGRTMRAFFNVMMVRNNLTPVYIKVEDRKEYVAALEFADKERDYALLYELFFKAILRTSTELIR</sequence>
<dbReference type="Gene3D" id="1.10.3290.10">
    <property type="entry name" value="Fido-like domain"/>
    <property type="match status" value="1"/>
</dbReference>
<keyword evidence="7" id="KW-1133">Transmembrane helix</keyword>
<dbReference type="InterPro" id="IPR003812">
    <property type="entry name" value="Fido"/>
</dbReference>
<feature type="domain" description="Fido" evidence="12">
    <location>
        <begin position="295"/>
        <end position="439"/>
    </location>
</feature>
<feature type="active site" evidence="9">
    <location>
        <position position="381"/>
    </location>
</feature>
<keyword evidence="6 10" id="KW-0067">ATP-binding</keyword>